<dbReference type="SUPFAM" id="SSF51445">
    <property type="entry name" value="(Trans)glycosidases"/>
    <property type="match status" value="1"/>
</dbReference>
<dbReference type="AlphaFoldDB" id="A0A386WCI5"/>
<dbReference type="GO" id="GO:0043169">
    <property type="term" value="F:cation binding"/>
    <property type="evidence" value="ECO:0007669"/>
    <property type="project" value="InterPro"/>
</dbReference>
<dbReference type="Gene3D" id="3.20.20.80">
    <property type="entry name" value="Glycosidases"/>
    <property type="match status" value="1"/>
</dbReference>
<proteinExistence type="inferred from homology"/>
<sequence length="235" mass="25001">MHRRRCRAAALALSLAASLLVPVTATAPPAAAATPGAKKVIVQLFEWNWTSVAAECTSTLGPKGYGYVQVSPPQEHVNSSPWWVSYQPVSYRIESRKGTRAQFQSMVNTCHAAGVKVIVDAVVNHMSGQDNGGTGWAGSSYGHYNYPGVYSAQDFHYCGRNGNNDIANYNDEDSAVNGRSYYTGLPAGRYCDVVHGTFSNGSCSGPVITVDSSGWFAANVPAHDAIAIHIGAKLS</sequence>
<feature type="domain" description="Alpha-amylase C-terminal" evidence="9">
    <location>
        <begin position="166"/>
        <end position="233"/>
    </location>
</feature>
<dbReference type="EMBL" id="CP024087">
    <property type="protein sequence ID" value="AYF26027.1"/>
    <property type="molecule type" value="Genomic_DNA"/>
</dbReference>
<accession>A0A386WCI5</accession>
<name>A0A386WCI5_9ACTN</name>
<dbReference type="PANTHER" id="PTHR43447">
    <property type="entry name" value="ALPHA-AMYLASE"/>
    <property type="match status" value="1"/>
</dbReference>
<feature type="signal peptide" evidence="8">
    <location>
        <begin position="1"/>
        <end position="32"/>
    </location>
</feature>
<dbReference type="KEGG" id="mtua:CSH63_00820"/>
<evidence type="ECO:0000256" key="5">
    <source>
        <dbReference type="ARBA" id="ARBA00023277"/>
    </source>
</evidence>
<reference evidence="11 12" key="1">
    <citation type="submission" date="2017-10" db="EMBL/GenBank/DDBJ databases">
        <title>Integration of genomic and chemical information greatly accelerates assignment of the full stereostructure of myelolactone, a potent inhibitor of myeloma from a marine-derived Micromonospora.</title>
        <authorList>
            <person name="Kim M.C."/>
            <person name="Machado H."/>
            <person name="Jensen P.R."/>
            <person name="Fenical W."/>
        </authorList>
    </citation>
    <scope>NUCLEOTIDE SEQUENCE [LARGE SCALE GENOMIC DNA]</scope>
    <source>
        <strain evidence="11 12">CNY-010</strain>
    </source>
</reference>
<evidence type="ECO:0000256" key="3">
    <source>
        <dbReference type="ARBA" id="ARBA00022801"/>
    </source>
</evidence>
<evidence type="ECO:0000256" key="7">
    <source>
        <dbReference type="RuleBase" id="RU003615"/>
    </source>
</evidence>
<keyword evidence="8" id="KW-0732">Signal</keyword>
<keyword evidence="5" id="KW-0119">Carbohydrate metabolism</keyword>
<evidence type="ECO:0000256" key="1">
    <source>
        <dbReference type="ARBA" id="ARBA00008061"/>
    </source>
</evidence>
<dbReference type="Proteomes" id="UP000267804">
    <property type="component" value="Chromosome"/>
</dbReference>
<evidence type="ECO:0000313" key="12">
    <source>
        <dbReference type="Proteomes" id="UP000267804"/>
    </source>
</evidence>
<comment type="similarity">
    <text evidence="1 7">Belongs to the glycosyl hydrolase 13 family.</text>
</comment>
<dbReference type="GO" id="GO:0004556">
    <property type="term" value="F:alpha-amylase activity"/>
    <property type="evidence" value="ECO:0007669"/>
    <property type="project" value="InterPro"/>
</dbReference>
<dbReference type="SMART" id="SM00642">
    <property type="entry name" value="Aamy"/>
    <property type="match status" value="1"/>
</dbReference>
<dbReference type="SUPFAM" id="SSF51011">
    <property type="entry name" value="Glycosyl hydrolase domain"/>
    <property type="match status" value="1"/>
</dbReference>
<dbReference type="RefSeq" id="WP_120568597.1">
    <property type="nucleotide sequence ID" value="NZ_CP024087.1"/>
</dbReference>
<organism evidence="11 12">
    <name type="scientific">Micromonospora tulbaghiae</name>
    <dbReference type="NCBI Taxonomy" id="479978"/>
    <lineage>
        <taxon>Bacteria</taxon>
        <taxon>Bacillati</taxon>
        <taxon>Actinomycetota</taxon>
        <taxon>Actinomycetes</taxon>
        <taxon>Micromonosporales</taxon>
        <taxon>Micromonosporaceae</taxon>
        <taxon>Micromonospora</taxon>
    </lineage>
</organism>
<dbReference type="GO" id="GO:0005975">
    <property type="term" value="P:carbohydrate metabolic process"/>
    <property type="evidence" value="ECO:0007669"/>
    <property type="project" value="InterPro"/>
</dbReference>
<dbReference type="InterPro" id="IPR031319">
    <property type="entry name" value="A-amylase_C"/>
</dbReference>
<evidence type="ECO:0000259" key="9">
    <source>
        <dbReference type="SMART" id="SM00632"/>
    </source>
</evidence>
<feature type="domain" description="Glycosyl hydrolase family 13 catalytic" evidence="10">
    <location>
        <begin position="39"/>
        <end position="233"/>
    </location>
</feature>
<evidence type="ECO:0000256" key="2">
    <source>
        <dbReference type="ARBA" id="ARBA00017303"/>
    </source>
</evidence>
<dbReference type="SMART" id="SM00632">
    <property type="entry name" value="Aamy_C"/>
    <property type="match status" value="1"/>
</dbReference>
<dbReference type="InterPro" id="IPR006046">
    <property type="entry name" value="Alpha_amylase"/>
</dbReference>
<dbReference type="InterPro" id="IPR006047">
    <property type="entry name" value="GH13_cat_dom"/>
</dbReference>
<feature type="chain" id="PRO_5017340277" description="Alpha-amylase" evidence="8">
    <location>
        <begin position="33"/>
        <end position="235"/>
    </location>
</feature>
<evidence type="ECO:0000259" key="10">
    <source>
        <dbReference type="SMART" id="SM00642"/>
    </source>
</evidence>
<evidence type="ECO:0000256" key="4">
    <source>
        <dbReference type="ARBA" id="ARBA00022837"/>
    </source>
</evidence>
<keyword evidence="3" id="KW-0378">Hydrolase</keyword>
<dbReference type="PRINTS" id="PR00110">
    <property type="entry name" value="ALPHAAMYLASE"/>
</dbReference>
<evidence type="ECO:0000256" key="6">
    <source>
        <dbReference type="ARBA" id="ARBA00023295"/>
    </source>
</evidence>
<dbReference type="Pfam" id="PF00128">
    <property type="entry name" value="Alpha-amylase"/>
    <property type="match status" value="1"/>
</dbReference>
<evidence type="ECO:0000256" key="8">
    <source>
        <dbReference type="SAM" id="SignalP"/>
    </source>
</evidence>
<keyword evidence="6" id="KW-0326">Glycosidase</keyword>
<protein>
    <recommendedName>
        <fullName evidence="2">Alpha-amylase</fullName>
    </recommendedName>
</protein>
<keyword evidence="4" id="KW-0106">Calcium</keyword>
<dbReference type="InterPro" id="IPR017853">
    <property type="entry name" value="GH"/>
</dbReference>
<gene>
    <name evidence="11" type="ORF">CSH63_00820</name>
</gene>
<evidence type="ECO:0000313" key="11">
    <source>
        <dbReference type="EMBL" id="AYF26027.1"/>
    </source>
</evidence>